<keyword evidence="3 8" id="KW-0444">Lipid biosynthesis</keyword>
<evidence type="ECO:0000256" key="6">
    <source>
        <dbReference type="ARBA" id="ARBA00023160"/>
    </source>
</evidence>
<dbReference type="InterPro" id="IPR001249">
    <property type="entry name" value="AcCoA_biotinCC"/>
</dbReference>
<keyword evidence="6 8" id="KW-0275">Fatty acid biosynthesis</keyword>
<evidence type="ECO:0000313" key="12">
    <source>
        <dbReference type="Proteomes" id="UP000199136"/>
    </source>
</evidence>
<gene>
    <name evidence="11" type="ORF">SAMN04488506_1956</name>
</gene>
<dbReference type="EMBL" id="FOXW01000008">
    <property type="protein sequence ID" value="SFQ42953.1"/>
    <property type="molecule type" value="Genomic_DNA"/>
</dbReference>
<dbReference type="InterPro" id="IPR050709">
    <property type="entry name" value="Biotin_Carboxyl_Carrier/Decarb"/>
</dbReference>
<evidence type="ECO:0000256" key="5">
    <source>
        <dbReference type="ARBA" id="ARBA00023098"/>
    </source>
</evidence>
<dbReference type="CDD" id="cd06850">
    <property type="entry name" value="biotinyl_domain"/>
    <property type="match status" value="1"/>
</dbReference>
<name>A0A1I5YFM3_9LACT</name>
<dbReference type="PROSITE" id="PS00188">
    <property type="entry name" value="BIOTIN"/>
    <property type="match status" value="1"/>
</dbReference>
<evidence type="ECO:0000256" key="2">
    <source>
        <dbReference type="ARBA" id="ARBA00017562"/>
    </source>
</evidence>
<comment type="pathway">
    <text evidence="1 8">Lipid metabolism; fatty acid biosynthesis.</text>
</comment>
<dbReference type="UniPathway" id="UPA00094"/>
<dbReference type="RefSeq" id="WP_092480983.1">
    <property type="nucleotide sequence ID" value="NZ_FOXW01000008.1"/>
</dbReference>
<dbReference type="InterPro" id="IPR001882">
    <property type="entry name" value="Biotin_BS"/>
</dbReference>
<feature type="domain" description="Lipoyl-binding" evidence="10">
    <location>
        <begin position="86"/>
        <end position="162"/>
    </location>
</feature>
<dbReference type="InterPro" id="IPR000089">
    <property type="entry name" value="Biotin_lipoyl"/>
</dbReference>
<dbReference type="AlphaFoldDB" id="A0A1I5YFM3"/>
<protein>
    <recommendedName>
        <fullName evidence="2 8">Biotin carboxyl carrier protein of acetyl-CoA carboxylase</fullName>
    </recommendedName>
</protein>
<dbReference type="Gene3D" id="2.40.50.100">
    <property type="match status" value="1"/>
</dbReference>
<dbReference type="Proteomes" id="UP000199136">
    <property type="component" value="Unassembled WGS sequence"/>
</dbReference>
<evidence type="ECO:0000259" key="10">
    <source>
        <dbReference type="PROSITE" id="PS50968"/>
    </source>
</evidence>
<keyword evidence="7 8" id="KW-0092">Biotin</keyword>
<evidence type="ECO:0000256" key="7">
    <source>
        <dbReference type="ARBA" id="ARBA00023267"/>
    </source>
</evidence>
<evidence type="ECO:0000256" key="8">
    <source>
        <dbReference type="RuleBase" id="RU364072"/>
    </source>
</evidence>
<keyword evidence="5 8" id="KW-0443">Lipid metabolism</keyword>
<evidence type="ECO:0000313" key="11">
    <source>
        <dbReference type="EMBL" id="SFQ42953.1"/>
    </source>
</evidence>
<dbReference type="PANTHER" id="PTHR45266">
    <property type="entry name" value="OXALOACETATE DECARBOXYLASE ALPHA CHAIN"/>
    <property type="match status" value="1"/>
</dbReference>
<sequence length="162" mass="17518">MDFNQVKELIHLIDQSSLKEFHLQMDNVNVQMSKNSHAPAAQPAVAEPKSEWTQSAPSVNISSSIESSETSALSSSSNAQPEVTAGEAVLSPIVGVVYLSPEPGKPNFKKVGDTVQIGETLCIVEAMKVMNEIKSEVEGTITEIMVEDSQVVEYNQPLFKIG</sequence>
<dbReference type="GO" id="GO:0009317">
    <property type="term" value="C:acetyl-CoA carboxylase complex"/>
    <property type="evidence" value="ECO:0007669"/>
    <property type="project" value="InterPro"/>
</dbReference>
<evidence type="ECO:0000256" key="3">
    <source>
        <dbReference type="ARBA" id="ARBA00022516"/>
    </source>
</evidence>
<comment type="function">
    <text evidence="8">This protein is a component of the acetyl coenzyme A carboxylase complex; first, biotin carboxylase catalyzes the carboxylation of the carrier protein and then the transcarboxylase transfers the carboxyl group to form malonyl-CoA.</text>
</comment>
<dbReference type="GO" id="GO:0006633">
    <property type="term" value="P:fatty acid biosynthetic process"/>
    <property type="evidence" value="ECO:0007669"/>
    <property type="project" value="UniProtKB-UniPathway"/>
</dbReference>
<feature type="region of interest" description="Disordered" evidence="9">
    <location>
        <begin position="34"/>
        <end position="84"/>
    </location>
</feature>
<keyword evidence="4 8" id="KW-0276">Fatty acid metabolism</keyword>
<evidence type="ECO:0000256" key="4">
    <source>
        <dbReference type="ARBA" id="ARBA00022832"/>
    </source>
</evidence>
<dbReference type="Pfam" id="PF00364">
    <property type="entry name" value="Biotin_lipoyl"/>
    <property type="match status" value="1"/>
</dbReference>
<dbReference type="NCBIfam" id="TIGR00531">
    <property type="entry name" value="BCCP"/>
    <property type="match status" value="1"/>
</dbReference>
<evidence type="ECO:0000256" key="9">
    <source>
        <dbReference type="SAM" id="MobiDB-lite"/>
    </source>
</evidence>
<evidence type="ECO:0000256" key="1">
    <source>
        <dbReference type="ARBA" id="ARBA00005194"/>
    </source>
</evidence>
<organism evidence="11 12">
    <name type="scientific">Desemzia incerta</name>
    <dbReference type="NCBI Taxonomy" id="82801"/>
    <lineage>
        <taxon>Bacteria</taxon>
        <taxon>Bacillati</taxon>
        <taxon>Bacillota</taxon>
        <taxon>Bacilli</taxon>
        <taxon>Lactobacillales</taxon>
        <taxon>Carnobacteriaceae</taxon>
        <taxon>Desemzia</taxon>
    </lineage>
</organism>
<dbReference type="PROSITE" id="PS50968">
    <property type="entry name" value="BIOTINYL_LIPOYL"/>
    <property type="match status" value="1"/>
</dbReference>
<dbReference type="PANTHER" id="PTHR45266:SF3">
    <property type="entry name" value="OXALOACETATE DECARBOXYLASE ALPHA CHAIN"/>
    <property type="match status" value="1"/>
</dbReference>
<feature type="compositionally biased region" description="Low complexity" evidence="9">
    <location>
        <begin position="55"/>
        <end position="78"/>
    </location>
</feature>
<reference evidence="11 12" key="1">
    <citation type="submission" date="2016-10" db="EMBL/GenBank/DDBJ databases">
        <authorList>
            <person name="de Groot N.N."/>
        </authorList>
    </citation>
    <scope>NUCLEOTIDE SEQUENCE [LARGE SCALE GENOMIC DNA]</scope>
    <source>
        <strain evidence="11 12">DSM 20581</strain>
    </source>
</reference>
<accession>A0A1I5YFM3</accession>
<dbReference type="GO" id="GO:0003989">
    <property type="term" value="F:acetyl-CoA carboxylase activity"/>
    <property type="evidence" value="ECO:0007669"/>
    <property type="project" value="InterPro"/>
</dbReference>
<keyword evidence="12" id="KW-1185">Reference proteome</keyword>
<proteinExistence type="predicted"/>
<dbReference type="STRING" id="82801.SAMN04488506_1956"/>
<dbReference type="PRINTS" id="PR01071">
    <property type="entry name" value="ACOABIOTINCC"/>
</dbReference>
<dbReference type="OrthoDB" id="9811735at2"/>
<dbReference type="InterPro" id="IPR011053">
    <property type="entry name" value="Single_hybrid_motif"/>
</dbReference>
<dbReference type="SUPFAM" id="SSF51230">
    <property type="entry name" value="Single hybrid motif"/>
    <property type="match status" value="1"/>
</dbReference>